<evidence type="ECO:0000313" key="2">
    <source>
        <dbReference type="EMBL" id="SQB64271.1"/>
    </source>
</evidence>
<name>A0A2X2YN01_9ACTO</name>
<sequence>MALEVKVFREITDYQAKVIFGLSWRQAGTLLVAIPVLGGVYAGFFLAGLQDLGVVVVSVLMVPAAAFGWVRPMGIPFEKYVGYFWAFRQGRKFFTFSKVDLKDLDGEKRNEDEIKEAKALPRRGRRARKKFAAFESTN</sequence>
<protein>
    <submittedName>
        <fullName evidence="2">PrgI family protein</fullName>
    </submittedName>
</protein>
<evidence type="ECO:0000313" key="3">
    <source>
        <dbReference type="Proteomes" id="UP000250245"/>
    </source>
</evidence>
<dbReference type="Pfam" id="PF12666">
    <property type="entry name" value="PrgI"/>
    <property type="match status" value="1"/>
</dbReference>
<keyword evidence="1" id="KW-0472">Membrane</keyword>
<proteinExistence type="predicted"/>
<feature type="transmembrane region" description="Helical" evidence="1">
    <location>
        <begin position="27"/>
        <end position="46"/>
    </location>
</feature>
<dbReference type="RefSeq" id="WP_013188572.1">
    <property type="nucleotide sequence ID" value="NZ_CP068112.1"/>
</dbReference>
<dbReference type="InterPro" id="IPR024414">
    <property type="entry name" value="Uncharacterised_PrgI"/>
</dbReference>
<accession>A0A2X2YN01</accession>
<dbReference type="GeneID" id="55564253"/>
<reference evidence="2 3" key="1">
    <citation type="submission" date="2018-06" db="EMBL/GenBank/DDBJ databases">
        <authorList>
            <consortium name="Pathogen Informatics"/>
            <person name="Doyle S."/>
        </authorList>
    </citation>
    <scope>NUCLEOTIDE SEQUENCE [LARGE SCALE GENOMIC DNA]</scope>
    <source>
        <strain evidence="2 3">NCTC11820</strain>
    </source>
</reference>
<gene>
    <name evidence="2" type="ORF">NCTC11820_00606</name>
</gene>
<dbReference type="OMA" id="GWVRPMG"/>
<keyword evidence="1" id="KW-0812">Transmembrane</keyword>
<organism evidence="2 3">
    <name type="scientific">Mobiluncus curtisii</name>
    <dbReference type="NCBI Taxonomy" id="2051"/>
    <lineage>
        <taxon>Bacteria</taxon>
        <taxon>Bacillati</taxon>
        <taxon>Actinomycetota</taxon>
        <taxon>Actinomycetes</taxon>
        <taxon>Actinomycetales</taxon>
        <taxon>Actinomycetaceae</taxon>
        <taxon>Mobiluncus</taxon>
    </lineage>
</organism>
<feature type="transmembrane region" description="Helical" evidence="1">
    <location>
        <begin position="52"/>
        <end position="70"/>
    </location>
</feature>
<dbReference type="AlphaFoldDB" id="A0A2X2YN01"/>
<evidence type="ECO:0000256" key="1">
    <source>
        <dbReference type="SAM" id="Phobius"/>
    </source>
</evidence>
<dbReference type="EMBL" id="UASJ01000001">
    <property type="protein sequence ID" value="SQB64271.1"/>
    <property type="molecule type" value="Genomic_DNA"/>
</dbReference>
<dbReference type="Proteomes" id="UP000250245">
    <property type="component" value="Unassembled WGS sequence"/>
</dbReference>
<keyword evidence="1" id="KW-1133">Transmembrane helix</keyword>